<protein>
    <submittedName>
        <fullName evidence="1">Uncharacterized protein</fullName>
    </submittedName>
</protein>
<accession>A0A2R7Y200</accession>
<reference evidence="1 2" key="1">
    <citation type="journal article" date="2018" name="Syst. Appl. Microbiol.">
        <title>A new symbiotic nanoarchaeote (Candidatus Nanoclepta minutus) and its host (Zestosphaera tikiterensis gen. nov., sp. nov.) from a New Zealand hot spring.</title>
        <authorList>
            <person name="St John E."/>
            <person name="Liu Y."/>
            <person name="Podar M."/>
            <person name="Stott M.B."/>
            <person name="Meneghin J."/>
            <person name="Chen Z."/>
            <person name="Lagutin K."/>
            <person name="Mitchell K."/>
            <person name="Reysenbach A.L."/>
        </authorList>
    </citation>
    <scope>NUCLEOTIDE SEQUENCE [LARGE SCALE GENOMIC DNA]</scope>
    <source>
        <strain evidence="1">NZ3</strain>
    </source>
</reference>
<dbReference type="Proteomes" id="UP000244093">
    <property type="component" value="Unassembled WGS sequence"/>
</dbReference>
<gene>
    <name evidence="1" type="ORF">B7O98_09195</name>
</gene>
<sequence>MSNVGYIDSTVWLSKLRELESYLKDFISRELRFPRGVESLSKRVLGASEVILTFEDKVEVVVLRGNWGMMFVKASQKGGMDLTSTGLKGFQPSFYVARVGPYGMKCSCEDSVMTSSKAEKALLTLFRRHDPEMLYKLYNTFVTAKYVICKHTLALTSLLLALGVLDLSNEVFRKTLRNSALTLALREGLSQISEDTFFKVNEMVREAMPY</sequence>
<comment type="caution">
    <text evidence="1">The sequence shown here is derived from an EMBL/GenBank/DDBJ whole genome shotgun (WGS) entry which is preliminary data.</text>
</comment>
<evidence type="ECO:0000313" key="2">
    <source>
        <dbReference type="Proteomes" id="UP000244093"/>
    </source>
</evidence>
<name>A0A2R7Y200_9CREN</name>
<dbReference type="EMBL" id="NBVN01000009">
    <property type="protein sequence ID" value="PUA31554.1"/>
    <property type="molecule type" value="Genomic_DNA"/>
</dbReference>
<proteinExistence type="predicted"/>
<evidence type="ECO:0000313" key="1">
    <source>
        <dbReference type="EMBL" id="PUA31554.1"/>
    </source>
</evidence>
<dbReference type="AlphaFoldDB" id="A0A2R7Y200"/>
<organism evidence="1 2">
    <name type="scientific">Zestosphaera tikiterensis</name>
    <dbReference type="NCBI Taxonomy" id="1973259"/>
    <lineage>
        <taxon>Archaea</taxon>
        <taxon>Thermoproteota</taxon>
        <taxon>Thermoprotei</taxon>
        <taxon>Desulfurococcales</taxon>
        <taxon>Desulfurococcaceae</taxon>
        <taxon>Zestosphaera</taxon>
    </lineage>
</organism>